<feature type="compositionally biased region" description="Polar residues" evidence="9">
    <location>
        <begin position="621"/>
        <end position="638"/>
    </location>
</feature>
<dbReference type="Gene3D" id="2.40.10.230">
    <property type="entry name" value="Probable tRNA pseudouridine synthase domain"/>
    <property type="match status" value="1"/>
</dbReference>
<feature type="region of interest" description="Disordered" evidence="9">
    <location>
        <begin position="616"/>
        <end position="644"/>
    </location>
</feature>
<dbReference type="GO" id="GO:0001522">
    <property type="term" value="P:pseudouridine synthesis"/>
    <property type="evidence" value="ECO:0007669"/>
    <property type="project" value="InterPro"/>
</dbReference>
<keyword evidence="11" id="KW-1185">Reference proteome</keyword>
<dbReference type="Proteomes" id="UP000077202">
    <property type="component" value="Unassembled WGS sequence"/>
</dbReference>
<dbReference type="Pfam" id="PF04410">
    <property type="entry name" value="Gar1"/>
    <property type="match status" value="1"/>
</dbReference>
<dbReference type="EMBL" id="LVLJ01001637">
    <property type="protein sequence ID" value="OAE28894.1"/>
    <property type="molecule type" value="Genomic_DNA"/>
</dbReference>
<feature type="region of interest" description="Disordered" evidence="9">
    <location>
        <begin position="819"/>
        <end position="860"/>
    </location>
</feature>
<evidence type="ECO:0000256" key="6">
    <source>
        <dbReference type="ARBA" id="ARBA00022553"/>
    </source>
</evidence>
<evidence type="ECO:0000256" key="1">
    <source>
        <dbReference type="ARBA" id="ARBA00004123"/>
    </source>
</evidence>
<feature type="compositionally biased region" description="Basic and acidic residues" evidence="9">
    <location>
        <begin position="9"/>
        <end position="21"/>
    </location>
</feature>
<keyword evidence="4" id="KW-0690">Ribosome biogenesis</keyword>
<evidence type="ECO:0000313" key="10">
    <source>
        <dbReference type="EMBL" id="OAE28894.1"/>
    </source>
</evidence>
<comment type="subcellular location">
    <subcellularLocation>
        <location evidence="1">Nucleus</location>
    </subcellularLocation>
</comment>
<keyword evidence="7" id="KW-0694">RNA-binding</keyword>
<keyword evidence="8" id="KW-0539">Nucleus</keyword>
<evidence type="ECO:0000256" key="9">
    <source>
        <dbReference type="SAM" id="MobiDB-lite"/>
    </source>
</evidence>
<feature type="region of interest" description="Disordered" evidence="9">
    <location>
        <begin position="563"/>
        <end position="602"/>
    </location>
</feature>
<protein>
    <recommendedName>
        <fullName evidence="3">H/ACA ribonucleoprotein complex non-core subunit NAF1</fullName>
    </recommendedName>
</protein>
<organism evidence="10 11">
    <name type="scientific">Marchantia polymorpha subsp. ruderalis</name>
    <dbReference type="NCBI Taxonomy" id="1480154"/>
    <lineage>
        <taxon>Eukaryota</taxon>
        <taxon>Viridiplantae</taxon>
        <taxon>Streptophyta</taxon>
        <taxon>Embryophyta</taxon>
        <taxon>Marchantiophyta</taxon>
        <taxon>Marchantiopsida</taxon>
        <taxon>Marchantiidae</taxon>
        <taxon>Marchantiales</taxon>
        <taxon>Marchantiaceae</taxon>
        <taxon>Marchantia</taxon>
    </lineage>
</organism>
<feature type="region of interest" description="Disordered" evidence="9">
    <location>
        <begin position="281"/>
        <end position="343"/>
    </location>
</feature>
<feature type="region of interest" description="Disordered" evidence="9">
    <location>
        <begin position="1"/>
        <end position="21"/>
    </location>
</feature>
<comment type="caution">
    <text evidence="10">The sequence shown here is derived from an EMBL/GenBank/DDBJ whole genome shotgun (WGS) entry which is preliminary data.</text>
</comment>
<dbReference type="GO" id="GO:0006364">
    <property type="term" value="P:rRNA processing"/>
    <property type="evidence" value="ECO:0007669"/>
    <property type="project" value="UniProtKB-KW"/>
</dbReference>
<reference evidence="10" key="1">
    <citation type="submission" date="2016-03" db="EMBL/GenBank/DDBJ databases">
        <title>Mechanisms controlling the formation of the plant cell surface in tip-growing cells are functionally conserved among land plants.</title>
        <authorList>
            <person name="Honkanen S."/>
            <person name="Jones V.A."/>
            <person name="Morieri G."/>
            <person name="Champion C."/>
            <person name="Hetherington A.J."/>
            <person name="Kelly S."/>
            <person name="Saint-Marcoux D."/>
            <person name="Proust H."/>
            <person name="Prescott H."/>
            <person name="Dolan L."/>
        </authorList>
    </citation>
    <scope>NUCLEOTIDE SEQUENCE [LARGE SCALE GENOMIC DNA]</scope>
    <source>
        <tissue evidence="10">Whole gametophyte</tissue>
    </source>
</reference>
<dbReference type="AlphaFoldDB" id="A0A176W7C2"/>
<dbReference type="GO" id="GO:0000493">
    <property type="term" value="P:box H/ACA snoRNP assembly"/>
    <property type="evidence" value="ECO:0007669"/>
    <property type="project" value="InterPro"/>
</dbReference>
<dbReference type="GO" id="GO:0005634">
    <property type="term" value="C:nucleus"/>
    <property type="evidence" value="ECO:0007669"/>
    <property type="project" value="UniProtKB-SubCell"/>
</dbReference>
<feature type="compositionally biased region" description="Polar residues" evidence="9">
    <location>
        <begin position="586"/>
        <end position="596"/>
    </location>
</feature>
<feature type="compositionally biased region" description="Basic and acidic residues" evidence="9">
    <location>
        <begin position="485"/>
        <end position="504"/>
    </location>
</feature>
<keyword evidence="6" id="KW-0597">Phosphoprotein</keyword>
<dbReference type="PANTHER" id="PTHR31633">
    <property type="entry name" value="H/ACA RIBONUCLEOPROTEIN COMPLEX NON-CORE SUBUNIT NAF1"/>
    <property type="match status" value="1"/>
</dbReference>
<sequence>MGEPVGDAANRDDADALGGEREMLEPIWSELDFISNGDLKDIFVSSDIGLGKVDTGLAKRVEDGSNVAEGLGREKIGADFWKLKEEKDQHSEHQSEMDALLKEKQEVSDLLTNQGVLSREAETLRVKEEPAIFQEGEPLILRQGLSNGKEGTNQDGIGSRNSRLNGGGGGVTRQEEMTAMGSDLSLEDVKMREAKQVAHPISVDVETGRINNGISEEPVAGVGNLDSSRQVAPETGPEAASIDVEFPKIVYGVHHSELGGMLKDGCLSSEGLANMGMVITDDSSEEESESSEEEEEEEESESEDSSDESSSSTSDSEDMKIIKEKIRKSTEEVKEDSEPPRTKHELAVLPPVPKVEAVLEPQHKCVRIGLVSSVVDLNIVVEGDDDSRVLSDGSILWLSESRVPLGIVDEVFGPVKKPYYLVRFNEVSEIHESAKVGAEVSCVAEFAEFVLKDNPSLYKKAIDASGLDDEELSDAEIEFSDDEKEMAAKQRDRGKRGHEGKEAAGGHGWDTSDPQPPEAKGRWQRKDRGRGRGNSRGPRMAEGVDSAATSVADMDIHGSGYHAAGSGNMIHGGRGRSRPAAGRAKFQSNSRPSNSGGWDGHDLGSTYSRLHDGLSRGDWVTSPTRISSQTGPSASGSHHQAPLMRREELRDGPWYSEQADIVDRQPHQAIPMQGHSSFGVAPIHRHLQVPGAEPIQQVASGFSAFNYSPVPGPQIATDGRGNFFHITGPVNMPPDVGNVGRSNVQGMGMNLGPTVVSVLPQASPNSFSMYNNQLQGTLTGRQGGYDPVYQADVSYRGQHGGFVSPASGYSSRIPAPDFRFQAMSPNSQNAGPSAPGGLQGPGYDHGPPHHGHRNSSAHLQSRGQVLIVVRVELTTEGVGSAHAAQRWCGGRPAVA</sequence>
<evidence type="ECO:0000256" key="2">
    <source>
        <dbReference type="ARBA" id="ARBA00009801"/>
    </source>
</evidence>
<feature type="compositionally biased region" description="Acidic residues" evidence="9">
    <location>
        <begin position="282"/>
        <end position="307"/>
    </location>
</feature>
<accession>A0A176W7C2</accession>
<evidence type="ECO:0000256" key="4">
    <source>
        <dbReference type="ARBA" id="ARBA00022517"/>
    </source>
</evidence>
<dbReference type="FunFam" id="2.40.10.230:FF:000002">
    <property type="entry name" value="H/ACA ribonucleoprotein complex non-core subunit NAF1"/>
    <property type="match status" value="1"/>
</dbReference>
<feature type="region of interest" description="Disordered" evidence="9">
    <location>
        <begin position="476"/>
        <end position="547"/>
    </location>
</feature>
<feature type="compositionally biased region" description="Polar residues" evidence="9">
    <location>
        <begin position="145"/>
        <end position="155"/>
    </location>
</feature>
<dbReference type="GO" id="GO:0005732">
    <property type="term" value="C:sno(s)RNA-containing ribonucleoprotein complex"/>
    <property type="evidence" value="ECO:0007669"/>
    <property type="project" value="InterPro"/>
</dbReference>
<comment type="similarity">
    <text evidence="2">Belongs to the NAF1 family.</text>
</comment>
<feature type="region of interest" description="Disordered" evidence="9">
    <location>
        <begin position="215"/>
        <end position="238"/>
    </location>
</feature>
<feature type="region of interest" description="Disordered" evidence="9">
    <location>
        <begin position="145"/>
        <end position="174"/>
    </location>
</feature>
<evidence type="ECO:0000256" key="5">
    <source>
        <dbReference type="ARBA" id="ARBA00022552"/>
    </source>
</evidence>
<evidence type="ECO:0000256" key="8">
    <source>
        <dbReference type="ARBA" id="ARBA00023242"/>
    </source>
</evidence>
<name>A0A176W7C2_MARPO</name>
<feature type="compositionally biased region" description="Basic and acidic residues" evidence="9">
    <location>
        <begin position="317"/>
        <end position="343"/>
    </location>
</feature>
<dbReference type="GO" id="GO:0003723">
    <property type="term" value="F:RNA binding"/>
    <property type="evidence" value="ECO:0007669"/>
    <property type="project" value="UniProtKB-KW"/>
</dbReference>
<dbReference type="InterPro" id="IPR007504">
    <property type="entry name" value="H/ACA_rnp_Gar1/Naf1"/>
</dbReference>
<dbReference type="InterPro" id="IPR038664">
    <property type="entry name" value="Gar1/Naf1_Cbf5-bd_sf"/>
</dbReference>
<evidence type="ECO:0000256" key="7">
    <source>
        <dbReference type="ARBA" id="ARBA00022884"/>
    </source>
</evidence>
<evidence type="ECO:0000313" key="11">
    <source>
        <dbReference type="Proteomes" id="UP000077202"/>
    </source>
</evidence>
<dbReference type="PANTHER" id="PTHR31633:SF1">
    <property type="entry name" value="H_ACA RIBONUCLEOPROTEIN COMPLEX NON-CORE SUBUNIT NAF1"/>
    <property type="match status" value="1"/>
</dbReference>
<keyword evidence="5" id="KW-0698">rRNA processing</keyword>
<dbReference type="SUPFAM" id="SSF50447">
    <property type="entry name" value="Translation proteins"/>
    <property type="match status" value="1"/>
</dbReference>
<gene>
    <name evidence="10" type="ORF">AXG93_2255s1270</name>
</gene>
<dbReference type="InterPro" id="IPR040309">
    <property type="entry name" value="Naf1"/>
</dbReference>
<proteinExistence type="inferred from homology"/>
<dbReference type="InterPro" id="IPR009000">
    <property type="entry name" value="Transl_B-barrel_sf"/>
</dbReference>
<evidence type="ECO:0000256" key="3">
    <source>
        <dbReference type="ARBA" id="ARBA00021438"/>
    </source>
</evidence>